<keyword evidence="3" id="KW-1185">Reference proteome</keyword>
<protein>
    <submittedName>
        <fullName evidence="2">Uncharacterized protein</fullName>
    </submittedName>
</protein>
<reference evidence="2 3" key="1">
    <citation type="journal article" date="2022" name="Allergy">
        <title>Genome assembly and annotation of Periplaneta americana reveal a comprehensive cockroach allergen profile.</title>
        <authorList>
            <person name="Wang L."/>
            <person name="Xiong Q."/>
            <person name="Saelim N."/>
            <person name="Wang L."/>
            <person name="Nong W."/>
            <person name="Wan A.T."/>
            <person name="Shi M."/>
            <person name="Liu X."/>
            <person name="Cao Q."/>
            <person name="Hui J.H.L."/>
            <person name="Sookrung N."/>
            <person name="Leung T.F."/>
            <person name="Tungtrongchitr A."/>
            <person name="Tsui S.K.W."/>
        </authorList>
    </citation>
    <scope>NUCLEOTIDE SEQUENCE [LARGE SCALE GENOMIC DNA]</scope>
    <source>
        <strain evidence="2">PWHHKU_190912</strain>
    </source>
</reference>
<proteinExistence type="predicted"/>
<evidence type="ECO:0000313" key="3">
    <source>
        <dbReference type="Proteomes" id="UP001148838"/>
    </source>
</evidence>
<gene>
    <name evidence="2" type="ORF">ANN_13291</name>
</gene>
<evidence type="ECO:0000313" key="2">
    <source>
        <dbReference type="EMBL" id="KAJ4446594.1"/>
    </source>
</evidence>
<feature type="region of interest" description="Disordered" evidence="1">
    <location>
        <begin position="1"/>
        <end position="40"/>
    </location>
</feature>
<feature type="compositionally biased region" description="Basic and acidic residues" evidence="1">
    <location>
        <begin position="7"/>
        <end position="18"/>
    </location>
</feature>
<evidence type="ECO:0000256" key="1">
    <source>
        <dbReference type="SAM" id="MobiDB-lite"/>
    </source>
</evidence>
<organism evidence="2 3">
    <name type="scientific">Periplaneta americana</name>
    <name type="common">American cockroach</name>
    <name type="synonym">Blatta americana</name>
    <dbReference type="NCBI Taxonomy" id="6978"/>
    <lineage>
        <taxon>Eukaryota</taxon>
        <taxon>Metazoa</taxon>
        <taxon>Ecdysozoa</taxon>
        <taxon>Arthropoda</taxon>
        <taxon>Hexapoda</taxon>
        <taxon>Insecta</taxon>
        <taxon>Pterygota</taxon>
        <taxon>Neoptera</taxon>
        <taxon>Polyneoptera</taxon>
        <taxon>Dictyoptera</taxon>
        <taxon>Blattodea</taxon>
        <taxon>Blattoidea</taxon>
        <taxon>Blattidae</taxon>
        <taxon>Blattinae</taxon>
        <taxon>Periplaneta</taxon>
    </lineage>
</organism>
<comment type="caution">
    <text evidence="2">The sequence shown here is derived from an EMBL/GenBank/DDBJ whole genome shotgun (WGS) entry which is preliminary data.</text>
</comment>
<sequence>MRTAVAVRHDHDQDRAGDLLRVPRRGGGRPAPGPTGGRARIPQTRRRLASGCHCGLWQRRRTVPGSPRQRHRLGSQEAGVVSTEHAGASLSYPLKTQCTRVHSVAASGYALCLSLLHDSAHGIAPRTLCTFQRVLMTTALEYVIRKVQNNREGLELNGLHSYLSMRMT</sequence>
<accession>A0ABQ8TJH1</accession>
<name>A0ABQ8TJH1_PERAM</name>
<dbReference type="Proteomes" id="UP001148838">
    <property type="component" value="Unassembled WGS sequence"/>
</dbReference>
<dbReference type="EMBL" id="JAJSOF020000009">
    <property type="protein sequence ID" value="KAJ4446594.1"/>
    <property type="molecule type" value="Genomic_DNA"/>
</dbReference>